<dbReference type="FunFam" id="1.10.418.10:FF:000010">
    <property type="entry name" value="Plastin-3 isoform 1"/>
    <property type="match status" value="1"/>
</dbReference>
<evidence type="ECO:0000256" key="2">
    <source>
        <dbReference type="ARBA" id="ARBA00022737"/>
    </source>
</evidence>
<dbReference type="InterPro" id="IPR036872">
    <property type="entry name" value="CH_dom_sf"/>
</dbReference>
<accession>A0A0D7B7S7</accession>
<dbReference type="FunFam" id="1.10.418.10:FF:000042">
    <property type="entry name" value="Fimbrin, putative"/>
    <property type="match status" value="1"/>
</dbReference>
<dbReference type="AlphaFoldDB" id="A0A0D7B7S7"/>
<reference evidence="6 7" key="1">
    <citation type="journal article" date="2015" name="Fungal Genet. Biol.">
        <title>Evolution of novel wood decay mechanisms in Agaricales revealed by the genome sequences of Fistulina hepatica and Cylindrobasidium torrendii.</title>
        <authorList>
            <person name="Floudas D."/>
            <person name="Held B.W."/>
            <person name="Riley R."/>
            <person name="Nagy L.G."/>
            <person name="Koehler G."/>
            <person name="Ransdell A.S."/>
            <person name="Younus H."/>
            <person name="Chow J."/>
            <person name="Chiniquy J."/>
            <person name="Lipzen A."/>
            <person name="Tritt A."/>
            <person name="Sun H."/>
            <person name="Haridas S."/>
            <person name="LaButti K."/>
            <person name="Ohm R.A."/>
            <person name="Kues U."/>
            <person name="Blanchette R.A."/>
            <person name="Grigoriev I.V."/>
            <person name="Minto R.E."/>
            <person name="Hibbett D.S."/>
        </authorList>
    </citation>
    <scope>NUCLEOTIDE SEQUENCE [LARGE SCALE GENOMIC DNA]</scope>
    <source>
        <strain evidence="6 7">FP15055 ss-10</strain>
    </source>
</reference>
<dbReference type="Pfam" id="PF00307">
    <property type="entry name" value="CH"/>
    <property type="match status" value="4"/>
</dbReference>
<evidence type="ECO:0000313" key="7">
    <source>
        <dbReference type="Proteomes" id="UP000054007"/>
    </source>
</evidence>
<dbReference type="GO" id="GO:0051015">
    <property type="term" value="F:actin filament binding"/>
    <property type="evidence" value="ECO:0007669"/>
    <property type="project" value="InterPro"/>
</dbReference>
<dbReference type="GO" id="GO:0051639">
    <property type="term" value="P:actin filament network formation"/>
    <property type="evidence" value="ECO:0007669"/>
    <property type="project" value="TreeGrafter"/>
</dbReference>
<dbReference type="GO" id="GO:0051017">
    <property type="term" value="P:actin filament bundle assembly"/>
    <property type="evidence" value="ECO:0007669"/>
    <property type="project" value="InterPro"/>
</dbReference>
<dbReference type="PANTHER" id="PTHR19961">
    <property type="entry name" value="FIMBRIN/PLASTIN"/>
    <property type="match status" value="1"/>
</dbReference>
<dbReference type="GO" id="GO:0030479">
    <property type="term" value="C:actin cortical patch"/>
    <property type="evidence" value="ECO:0007669"/>
    <property type="project" value="UniProtKB-ARBA"/>
</dbReference>
<dbReference type="CDD" id="cd21220">
    <property type="entry name" value="CH_PLS_FIM_rpt4"/>
    <property type="match status" value="1"/>
</dbReference>
<dbReference type="Gene3D" id="1.10.418.10">
    <property type="entry name" value="Calponin-like domain"/>
    <property type="match status" value="4"/>
</dbReference>
<feature type="domain" description="Calponin-homology (CH)" evidence="5">
    <location>
        <begin position="260"/>
        <end position="363"/>
    </location>
</feature>
<feature type="domain" description="Calponin-homology (CH)" evidence="5">
    <location>
        <begin position="112"/>
        <end position="232"/>
    </location>
</feature>
<dbReference type="OrthoDB" id="431378at2759"/>
<dbReference type="CDD" id="cd21294">
    <property type="entry name" value="CH_FIMB_rpt1"/>
    <property type="match status" value="1"/>
</dbReference>
<dbReference type="GO" id="GO:0110009">
    <property type="term" value="P:formin-nucleated actin cable organization"/>
    <property type="evidence" value="ECO:0007669"/>
    <property type="project" value="UniProtKB-ARBA"/>
</dbReference>
<dbReference type="InterPro" id="IPR001715">
    <property type="entry name" value="CH_dom"/>
</dbReference>
<evidence type="ECO:0000259" key="5">
    <source>
        <dbReference type="PROSITE" id="PS50021"/>
    </source>
</evidence>
<dbReference type="STRING" id="1314674.A0A0D7B7S7"/>
<dbReference type="InterPro" id="IPR039959">
    <property type="entry name" value="Fimbrin/Plastin"/>
</dbReference>
<dbReference type="PROSITE" id="PS50021">
    <property type="entry name" value="CH"/>
    <property type="match status" value="4"/>
</dbReference>
<dbReference type="Proteomes" id="UP000054007">
    <property type="component" value="Unassembled WGS sequence"/>
</dbReference>
<feature type="domain" description="Calponin-homology (CH)" evidence="5">
    <location>
        <begin position="538"/>
        <end position="653"/>
    </location>
</feature>
<organism evidence="6 7">
    <name type="scientific">Cylindrobasidium torrendii FP15055 ss-10</name>
    <dbReference type="NCBI Taxonomy" id="1314674"/>
    <lineage>
        <taxon>Eukaryota</taxon>
        <taxon>Fungi</taxon>
        <taxon>Dikarya</taxon>
        <taxon>Basidiomycota</taxon>
        <taxon>Agaricomycotina</taxon>
        <taxon>Agaricomycetes</taxon>
        <taxon>Agaricomycetidae</taxon>
        <taxon>Agaricales</taxon>
        <taxon>Marasmiineae</taxon>
        <taxon>Physalacriaceae</taxon>
        <taxon>Cylindrobasidium</taxon>
    </lineage>
</organism>
<dbReference type="SMART" id="SM00033">
    <property type="entry name" value="CH"/>
    <property type="match status" value="4"/>
</dbReference>
<dbReference type="GO" id="GO:0032432">
    <property type="term" value="C:actin filament bundle"/>
    <property type="evidence" value="ECO:0007669"/>
    <property type="project" value="TreeGrafter"/>
</dbReference>
<dbReference type="FunFam" id="1.10.418.10:FF:000016">
    <property type="entry name" value="Probable fimbrin"/>
    <property type="match status" value="1"/>
</dbReference>
<dbReference type="GO" id="GO:0005884">
    <property type="term" value="C:actin filament"/>
    <property type="evidence" value="ECO:0007669"/>
    <property type="project" value="TreeGrafter"/>
</dbReference>
<name>A0A0D7B7S7_9AGAR</name>
<dbReference type="InterPro" id="IPR011992">
    <property type="entry name" value="EF-hand-dom_pair"/>
</dbReference>
<sequence length="654" mass="72872">MEALRLQKKYPEVTREDMFDLINRFNSISTNTPGRVDKAAVLQAVQQGGESYDQARETLKHVSVDASGKVELEDWVELNVKLRTQSQSGLSTKKGKVTVQGSNANVSHTINEDERTEFTNHINTVIESDPDISDRFPIPTNTMQIFEECRDGLVLCKLINDSVPDTIDTRVLNKPNGRKPLNAFQMTENNNIVITSAKAIGCSVVNIGSTDLAEGREHLILGLIWQVIRRGLLAQVDIKLHPELYRLCEDGETIEDLLRLTPDQILLRWFNYHLKAAGWNRRVNNFTRDVKDGENYTVLLNQLKPDQCSRAPLQTSDLRLRAEEVLQNAERIGCRKYLTPSSLIAGNPRLNLAFVANLFNTHPGLEPLTEKEAKDYGAVDDFDAEGEREARVFTLWLNSLNVEPGVYNLFEDLKDGLVILQAFDKVSPGSVVWRRVSKPKEGRGANLGAYIAGTSAEGEEDEEVDMAPRMQLSRFKAVENTNYAVDLAKQSGMHMVGIQGADIVDAKKTLVLGLIWQLMRMSITKTLAALSKTSGGRPPSDQDILKWANSTASTAQNPLAPQRTIRSFKDPSITTGLFFLDLLDAIRPGIVDPSLVIAVHESGDYNDRRQNAKLAISIARKMNALIFLVPEDLVDIRPRLIMTFVGSLMAIANQ</sequence>
<dbReference type="PROSITE" id="PS00020">
    <property type="entry name" value="ACTININ_2"/>
    <property type="match status" value="1"/>
</dbReference>
<evidence type="ECO:0000256" key="3">
    <source>
        <dbReference type="ARBA" id="ARBA00022837"/>
    </source>
</evidence>
<evidence type="ECO:0000313" key="6">
    <source>
        <dbReference type="EMBL" id="KIY66204.1"/>
    </source>
</evidence>
<dbReference type="GO" id="GO:0046872">
    <property type="term" value="F:metal ion binding"/>
    <property type="evidence" value="ECO:0007669"/>
    <property type="project" value="UniProtKB-KW"/>
</dbReference>
<proteinExistence type="predicted"/>
<dbReference type="EMBL" id="KN880562">
    <property type="protein sequence ID" value="KIY66204.1"/>
    <property type="molecule type" value="Genomic_DNA"/>
</dbReference>
<keyword evidence="4" id="KW-0009">Actin-binding</keyword>
<keyword evidence="2" id="KW-0677">Repeat</keyword>
<dbReference type="PANTHER" id="PTHR19961:SF18">
    <property type="entry name" value="FI19014P1"/>
    <property type="match status" value="1"/>
</dbReference>
<keyword evidence="7" id="KW-1185">Reference proteome</keyword>
<dbReference type="InterPro" id="IPR001589">
    <property type="entry name" value="Actinin_actin-bd_CS"/>
</dbReference>
<keyword evidence="3" id="KW-0106">Calcium</keyword>
<gene>
    <name evidence="6" type="ORF">CYLTODRAFT_423643</name>
</gene>
<dbReference type="SUPFAM" id="SSF47576">
    <property type="entry name" value="Calponin-homology domain, CH-domain"/>
    <property type="match status" value="1"/>
</dbReference>
<dbReference type="CDD" id="cd21300">
    <property type="entry name" value="CH_FIMB_rpt3"/>
    <property type="match status" value="1"/>
</dbReference>
<keyword evidence="1" id="KW-0479">Metal-binding</keyword>
<dbReference type="SUPFAM" id="SSF47473">
    <property type="entry name" value="EF-hand"/>
    <property type="match status" value="1"/>
</dbReference>
<evidence type="ECO:0000256" key="1">
    <source>
        <dbReference type="ARBA" id="ARBA00022723"/>
    </source>
</evidence>
<evidence type="ECO:0000256" key="4">
    <source>
        <dbReference type="ARBA" id="ARBA00023203"/>
    </source>
</evidence>
<protein>
    <submittedName>
        <fullName evidence="6">Ca2+-binding actin-bundling protein</fullName>
    </submittedName>
</protein>
<dbReference type="PROSITE" id="PS00019">
    <property type="entry name" value="ACTININ_1"/>
    <property type="match status" value="1"/>
</dbReference>
<feature type="domain" description="Calponin-homology (CH)" evidence="5">
    <location>
        <begin position="387"/>
        <end position="523"/>
    </location>
</feature>